<dbReference type="Proteomes" id="UP001165652">
    <property type="component" value="Unassembled WGS sequence"/>
</dbReference>
<comment type="similarity">
    <text evidence="5">Belongs to the globin family.</text>
</comment>
<dbReference type="PANTHER" id="PTHR43396:SF3">
    <property type="entry name" value="FLAVOHEMOPROTEIN"/>
    <property type="match status" value="1"/>
</dbReference>
<evidence type="ECO:0000256" key="3">
    <source>
        <dbReference type="ARBA" id="ARBA00022723"/>
    </source>
</evidence>
<keyword evidence="5" id="KW-0813">Transport</keyword>
<dbReference type="PANTHER" id="PTHR43396">
    <property type="entry name" value="FLAVOHEMOPROTEIN"/>
    <property type="match status" value="1"/>
</dbReference>
<keyword evidence="1 5" id="KW-0349">Heme</keyword>
<protein>
    <submittedName>
        <fullName evidence="7">Globin domain-containing protein</fullName>
    </submittedName>
</protein>
<keyword evidence="2 5" id="KW-0561">Oxygen transport</keyword>
<evidence type="ECO:0000256" key="1">
    <source>
        <dbReference type="ARBA" id="ARBA00022617"/>
    </source>
</evidence>
<evidence type="ECO:0000256" key="2">
    <source>
        <dbReference type="ARBA" id="ARBA00022621"/>
    </source>
</evidence>
<dbReference type="InterPro" id="IPR000971">
    <property type="entry name" value="Globin"/>
</dbReference>
<dbReference type="EMBL" id="JAQQLI010000038">
    <property type="protein sequence ID" value="MDC7788139.1"/>
    <property type="molecule type" value="Genomic_DNA"/>
</dbReference>
<comment type="caution">
    <text evidence="7">The sequence shown here is derived from an EMBL/GenBank/DDBJ whole genome shotgun (WGS) entry which is preliminary data.</text>
</comment>
<gene>
    <name evidence="7" type="ORF">PQJ73_20820</name>
</gene>
<proteinExistence type="inferred from homology"/>
<dbReference type="SUPFAM" id="SSF46458">
    <property type="entry name" value="Globin-like"/>
    <property type="match status" value="1"/>
</dbReference>
<evidence type="ECO:0000256" key="5">
    <source>
        <dbReference type="RuleBase" id="RU000356"/>
    </source>
</evidence>
<feature type="domain" description="Globin" evidence="6">
    <location>
        <begin position="3"/>
        <end position="137"/>
    </location>
</feature>
<dbReference type="InterPro" id="IPR009050">
    <property type="entry name" value="Globin-like_sf"/>
</dbReference>
<keyword evidence="3" id="KW-0479">Metal-binding</keyword>
<dbReference type="Gene3D" id="1.10.490.10">
    <property type="entry name" value="Globins"/>
    <property type="match status" value="1"/>
</dbReference>
<evidence type="ECO:0000313" key="8">
    <source>
        <dbReference type="Proteomes" id="UP001165652"/>
    </source>
</evidence>
<keyword evidence="4" id="KW-0408">Iron</keyword>
<evidence type="ECO:0000259" key="6">
    <source>
        <dbReference type="PROSITE" id="PS01033"/>
    </source>
</evidence>
<keyword evidence="8" id="KW-1185">Reference proteome</keyword>
<reference evidence="7" key="1">
    <citation type="journal article" date="2023" name="Microbiol Resour">
        <title>Genome Sequences of Rhodoplanes serenus and Two Thermotolerant Strains, Rhodoplanes tepidamans and 'Rhodoplanes cryptolactis,' Further Refine the Genus.</title>
        <authorList>
            <person name="Rayyan A.A."/>
            <person name="Kyndt J.A."/>
        </authorList>
    </citation>
    <scope>NUCLEOTIDE SEQUENCE</scope>
    <source>
        <strain evidence="7">DSM 9987</strain>
    </source>
</reference>
<name>A0ABT5JEM7_RHOTP</name>
<sequence length="138" mass="15187">MEPLSQIEVEHVRGSFDRVWAESRRLSDLFYARLFETAPEVRPLFRGDLDEQKQKFLGTLAVIVGSLENAAVLMPAAASLARQHVGYGVEPGHYPVVGEALLWSLERCLGAGWTPETAAAWQRAYAAVTAHMVASAYS</sequence>
<organism evidence="7 8">
    <name type="scientific">Rhodoplanes tepidamans</name>
    <name type="common">Rhodoplanes cryptolactis</name>
    <dbReference type="NCBI Taxonomy" id="200616"/>
    <lineage>
        <taxon>Bacteria</taxon>
        <taxon>Pseudomonadati</taxon>
        <taxon>Pseudomonadota</taxon>
        <taxon>Alphaproteobacteria</taxon>
        <taxon>Hyphomicrobiales</taxon>
        <taxon>Nitrobacteraceae</taxon>
        <taxon>Rhodoplanes</taxon>
    </lineage>
</organism>
<dbReference type="PROSITE" id="PS01033">
    <property type="entry name" value="GLOBIN"/>
    <property type="match status" value="1"/>
</dbReference>
<dbReference type="RefSeq" id="WP_272778977.1">
    <property type="nucleotide sequence ID" value="NZ_JAQQLI010000038.1"/>
</dbReference>
<evidence type="ECO:0000313" key="7">
    <source>
        <dbReference type="EMBL" id="MDC7788139.1"/>
    </source>
</evidence>
<evidence type="ECO:0000256" key="4">
    <source>
        <dbReference type="ARBA" id="ARBA00023004"/>
    </source>
</evidence>
<reference evidence="7" key="2">
    <citation type="submission" date="2023-02" db="EMBL/GenBank/DDBJ databases">
        <authorList>
            <person name="Rayyan A."/>
            <person name="Meyer T."/>
            <person name="Kyndt J.A."/>
        </authorList>
    </citation>
    <scope>NUCLEOTIDE SEQUENCE</scope>
    <source>
        <strain evidence="7">DSM 9987</strain>
    </source>
</reference>
<accession>A0ABT5JEM7</accession>
<dbReference type="Pfam" id="PF00042">
    <property type="entry name" value="Globin"/>
    <property type="match status" value="1"/>
</dbReference>
<dbReference type="InterPro" id="IPR012292">
    <property type="entry name" value="Globin/Proto"/>
</dbReference>